<accession>A0ABP8V4D3</accession>
<dbReference type="Proteomes" id="UP001500604">
    <property type="component" value="Unassembled WGS sequence"/>
</dbReference>
<evidence type="ECO:0000256" key="2">
    <source>
        <dbReference type="ARBA" id="ARBA00022555"/>
    </source>
</evidence>
<feature type="domain" description="DUS-like FMN-binding" evidence="11">
    <location>
        <begin position="15"/>
        <end position="316"/>
    </location>
</feature>
<sequence>MTVKAHNEPSRLFSVAPMMDWTDRHCRYFLRQISRSALLYTEMVTTGALIHGDRHRFLAFNPEEHPVALQLGGNDPKELTECAHYAEQWGYNEVNLNVGCPSDRVQNGRIGACLMAEPETVAACVKAMRDRVDIPVTVKHRIGINGRDSWDALVDFVGQVAEAGCKTFIVHARIAILEGLSPKENRDIPPLRYDVVYRLKETFPDLEIILNGGVKTIAETEAHLQHVDGVMVGREAYQNPWLLADVDNIIYGQEENESDIVLTRHAVMEAILPYIEQCLANGSHLNHITRHVLGLFNGQPGARRFRRHLSENGYRVGAGIDVIRDALALVPDILPSAQIQDETPTACLRN</sequence>
<evidence type="ECO:0000313" key="12">
    <source>
        <dbReference type="EMBL" id="GAA4650662.1"/>
    </source>
</evidence>
<comment type="catalytic activity">
    <reaction evidence="9">
        <text>5,6-dihydrouridine(20a) in tRNA + NAD(+) = uridine(20a) in tRNA + NADH + H(+)</text>
        <dbReference type="Rhea" id="RHEA:53348"/>
        <dbReference type="Rhea" id="RHEA-COMP:13535"/>
        <dbReference type="Rhea" id="RHEA-COMP:13536"/>
        <dbReference type="ChEBI" id="CHEBI:15378"/>
        <dbReference type="ChEBI" id="CHEBI:57540"/>
        <dbReference type="ChEBI" id="CHEBI:57945"/>
        <dbReference type="ChEBI" id="CHEBI:65315"/>
        <dbReference type="ChEBI" id="CHEBI:74443"/>
    </reaction>
</comment>
<keyword evidence="5 9" id="KW-0819">tRNA processing</keyword>
<comment type="similarity">
    <text evidence="10">Belongs to the dus family.</text>
</comment>
<dbReference type="Gene3D" id="3.20.20.70">
    <property type="entry name" value="Aldolase class I"/>
    <property type="match status" value="1"/>
</dbReference>
<evidence type="ECO:0000256" key="7">
    <source>
        <dbReference type="ARBA" id="ARBA00022884"/>
    </source>
</evidence>
<evidence type="ECO:0000256" key="8">
    <source>
        <dbReference type="ARBA" id="ARBA00023002"/>
    </source>
</evidence>
<comment type="function">
    <text evidence="9">Catalyzes the synthesis of 5,6-dihydrouridine (D), a modified base found in the D-loop of most tRNAs, via the reduction of the C5-C6 double bond in target uridines. Specifically modifies U20 and U20a in tRNAs.</text>
</comment>
<evidence type="ECO:0000256" key="5">
    <source>
        <dbReference type="ARBA" id="ARBA00022694"/>
    </source>
</evidence>
<organism evidence="12 13">
    <name type="scientific">Kistimonas scapharcae</name>
    <dbReference type="NCBI Taxonomy" id="1036133"/>
    <lineage>
        <taxon>Bacteria</taxon>
        <taxon>Pseudomonadati</taxon>
        <taxon>Pseudomonadota</taxon>
        <taxon>Gammaproteobacteria</taxon>
        <taxon>Oceanospirillales</taxon>
        <taxon>Endozoicomonadaceae</taxon>
        <taxon>Kistimonas</taxon>
    </lineage>
</organism>
<dbReference type="PROSITE" id="PS01136">
    <property type="entry name" value="UPF0034"/>
    <property type="match status" value="1"/>
</dbReference>
<dbReference type="Pfam" id="PF01207">
    <property type="entry name" value="Dus"/>
    <property type="match status" value="1"/>
</dbReference>
<dbReference type="Gene3D" id="1.20.120.1460">
    <property type="match status" value="1"/>
</dbReference>
<keyword evidence="6 9" id="KW-0521">NADP</keyword>
<dbReference type="PANTHER" id="PTHR42907:SF1">
    <property type="entry name" value="FMN-LINKED OXIDOREDUCTASES SUPERFAMILY PROTEIN"/>
    <property type="match status" value="1"/>
</dbReference>
<keyword evidence="7 9" id="KW-0694">RNA-binding</keyword>
<feature type="site" description="Interacts with tRNA; defines subfamily-specific binding signature" evidence="9">
    <location>
        <position position="306"/>
    </location>
</feature>
<evidence type="ECO:0000256" key="1">
    <source>
        <dbReference type="ARBA" id="ARBA00001917"/>
    </source>
</evidence>
<dbReference type="InterPro" id="IPR035587">
    <property type="entry name" value="DUS-like_FMN-bd"/>
</dbReference>
<evidence type="ECO:0000256" key="10">
    <source>
        <dbReference type="PIRNR" id="PIRNR006621"/>
    </source>
</evidence>
<name>A0ABP8V4D3_9GAMM</name>
<feature type="binding site" evidence="9">
    <location>
        <begin position="233"/>
        <end position="234"/>
    </location>
    <ligand>
        <name>FMN</name>
        <dbReference type="ChEBI" id="CHEBI:58210"/>
    </ligand>
</feature>
<dbReference type="PIRSF" id="PIRSF006621">
    <property type="entry name" value="Dus"/>
    <property type="match status" value="1"/>
</dbReference>
<keyword evidence="2 9" id="KW-0820">tRNA-binding</keyword>
<keyword evidence="8 9" id="KW-0560">Oxidoreductase</keyword>
<dbReference type="NCBIfam" id="NF008774">
    <property type="entry name" value="PRK11815.1"/>
    <property type="match status" value="1"/>
</dbReference>
<feature type="binding site" evidence="9">
    <location>
        <position position="139"/>
    </location>
    <ligand>
        <name>FMN</name>
        <dbReference type="ChEBI" id="CHEBI:58210"/>
    </ligand>
</feature>
<feature type="binding site" evidence="9">
    <location>
        <position position="70"/>
    </location>
    <ligand>
        <name>FMN</name>
        <dbReference type="ChEBI" id="CHEBI:58210"/>
    </ligand>
</feature>
<dbReference type="PANTHER" id="PTHR42907">
    <property type="entry name" value="FMN-LINKED OXIDOREDUCTASES SUPERFAMILY PROTEIN"/>
    <property type="match status" value="1"/>
</dbReference>
<dbReference type="CDD" id="cd02801">
    <property type="entry name" value="DUS_like_FMN"/>
    <property type="match status" value="1"/>
</dbReference>
<evidence type="ECO:0000313" key="13">
    <source>
        <dbReference type="Proteomes" id="UP001500604"/>
    </source>
</evidence>
<dbReference type="RefSeq" id="WP_345196883.1">
    <property type="nucleotide sequence ID" value="NZ_BAABFL010000412.1"/>
</dbReference>
<feature type="site" description="Interacts with tRNA" evidence="9">
    <location>
        <position position="97"/>
    </location>
</feature>
<gene>
    <name evidence="9 12" type="primary">dusA</name>
    <name evidence="12" type="ORF">GCM10023116_29450</name>
</gene>
<dbReference type="InterPro" id="IPR013785">
    <property type="entry name" value="Aldolase_TIM"/>
</dbReference>
<comment type="caution">
    <text evidence="12">The sequence shown here is derived from an EMBL/GenBank/DDBJ whole genome shotgun (WGS) entry which is preliminary data.</text>
</comment>
<dbReference type="InterPro" id="IPR001269">
    <property type="entry name" value="DUS_fam"/>
</dbReference>
<feature type="binding site" evidence="9">
    <location>
        <begin position="211"/>
        <end position="213"/>
    </location>
    <ligand>
        <name>FMN</name>
        <dbReference type="ChEBI" id="CHEBI:58210"/>
    </ligand>
</feature>
<dbReference type="HAMAP" id="MF_02041">
    <property type="entry name" value="DusA_subfam"/>
    <property type="match status" value="1"/>
</dbReference>
<keyword evidence="3 9" id="KW-0285">Flavoprotein</keyword>
<protein>
    <recommendedName>
        <fullName evidence="9">tRNA-dihydrouridine(20/20a) synthase</fullName>
        <ecNumber evidence="9">1.3.1.91</ecNumber>
    </recommendedName>
    <alternativeName>
        <fullName evidence="9">U20-specific dihydrouridine synthase</fullName>
        <shortName evidence="9">U20-specific Dus</shortName>
    </alternativeName>
    <alternativeName>
        <fullName evidence="9">tRNA-dihydrouridine synthase A</fullName>
    </alternativeName>
</protein>
<dbReference type="InterPro" id="IPR018517">
    <property type="entry name" value="tRNA_hU_synthase_CS"/>
</dbReference>
<feature type="binding site" evidence="9">
    <location>
        <begin position="17"/>
        <end position="19"/>
    </location>
    <ligand>
        <name>FMN</name>
        <dbReference type="ChEBI" id="CHEBI:58210"/>
    </ligand>
</feature>
<dbReference type="SUPFAM" id="SSF51395">
    <property type="entry name" value="FMN-linked oxidoreductases"/>
    <property type="match status" value="1"/>
</dbReference>
<dbReference type="NCBIfam" id="TIGR00742">
    <property type="entry name" value="yjbN"/>
    <property type="match status" value="1"/>
</dbReference>
<comment type="catalytic activity">
    <reaction evidence="9">
        <text>5,6-dihydrouridine(20) in tRNA + NAD(+) = uridine(20) in tRNA + NADH + H(+)</text>
        <dbReference type="Rhea" id="RHEA:53340"/>
        <dbReference type="Rhea" id="RHEA-COMP:13533"/>
        <dbReference type="Rhea" id="RHEA-COMP:13534"/>
        <dbReference type="ChEBI" id="CHEBI:15378"/>
        <dbReference type="ChEBI" id="CHEBI:57540"/>
        <dbReference type="ChEBI" id="CHEBI:57945"/>
        <dbReference type="ChEBI" id="CHEBI:65315"/>
        <dbReference type="ChEBI" id="CHEBI:74443"/>
        <dbReference type="EC" id="1.3.1.91"/>
    </reaction>
</comment>
<evidence type="ECO:0000256" key="6">
    <source>
        <dbReference type="ARBA" id="ARBA00022857"/>
    </source>
</evidence>
<comment type="catalytic activity">
    <reaction evidence="9">
        <text>5,6-dihydrouridine(20) in tRNA + NADP(+) = uridine(20) in tRNA + NADPH + H(+)</text>
        <dbReference type="Rhea" id="RHEA:53336"/>
        <dbReference type="Rhea" id="RHEA-COMP:13533"/>
        <dbReference type="Rhea" id="RHEA-COMP:13534"/>
        <dbReference type="ChEBI" id="CHEBI:15378"/>
        <dbReference type="ChEBI" id="CHEBI:57783"/>
        <dbReference type="ChEBI" id="CHEBI:58349"/>
        <dbReference type="ChEBI" id="CHEBI:65315"/>
        <dbReference type="ChEBI" id="CHEBI:74443"/>
        <dbReference type="EC" id="1.3.1.91"/>
    </reaction>
</comment>
<comment type="cofactor">
    <cofactor evidence="1 9 10">
        <name>FMN</name>
        <dbReference type="ChEBI" id="CHEBI:58210"/>
    </cofactor>
</comment>
<dbReference type="EC" id="1.3.1.91" evidence="9"/>
<dbReference type="EMBL" id="BAABFL010000412">
    <property type="protein sequence ID" value="GAA4650662.1"/>
    <property type="molecule type" value="Genomic_DNA"/>
</dbReference>
<feature type="site" description="Interacts with tRNA" evidence="9">
    <location>
        <position position="186"/>
    </location>
</feature>
<dbReference type="InterPro" id="IPR004653">
    <property type="entry name" value="DusA"/>
</dbReference>
<comment type="similarity">
    <text evidence="9">Belongs to the Dus family. DusA subfamily.</text>
</comment>
<feature type="site" description="Interacts with tRNA; defines subfamily-specific binding signature" evidence="9">
    <location>
        <position position="303"/>
    </location>
</feature>
<keyword evidence="4 9" id="KW-0288">FMN</keyword>
<evidence type="ECO:0000256" key="9">
    <source>
        <dbReference type="HAMAP-Rule" id="MF_02041"/>
    </source>
</evidence>
<keyword evidence="13" id="KW-1185">Reference proteome</keyword>
<proteinExistence type="inferred from homology"/>
<feature type="site" description="Interacts with tRNA; defines subfamily-specific binding signature" evidence="9">
    <location>
        <position position="183"/>
    </location>
</feature>
<reference evidence="13" key="1">
    <citation type="journal article" date="2019" name="Int. J. Syst. Evol. Microbiol.">
        <title>The Global Catalogue of Microorganisms (GCM) 10K type strain sequencing project: providing services to taxonomists for standard genome sequencing and annotation.</title>
        <authorList>
            <consortium name="The Broad Institute Genomics Platform"/>
            <consortium name="The Broad Institute Genome Sequencing Center for Infectious Disease"/>
            <person name="Wu L."/>
            <person name="Ma J."/>
        </authorList>
    </citation>
    <scope>NUCLEOTIDE SEQUENCE [LARGE SCALE GENOMIC DNA]</scope>
    <source>
        <strain evidence="13">JCM 17805</strain>
    </source>
</reference>
<evidence type="ECO:0000256" key="4">
    <source>
        <dbReference type="ARBA" id="ARBA00022643"/>
    </source>
</evidence>
<comment type="catalytic activity">
    <reaction evidence="9">
        <text>5,6-dihydrouridine(20a) in tRNA + NADP(+) = uridine(20a) in tRNA + NADPH + H(+)</text>
        <dbReference type="Rhea" id="RHEA:53344"/>
        <dbReference type="Rhea" id="RHEA-COMP:13535"/>
        <dbReference type="Rhea" id="RHEA-COMP:13536"/>
        <dbReference type="ChEBI" id="CHEBI:15378"/>
        <dbReference type="ChEBI" id="CHEBI:57783"/>
        <dbReference type="ChEBI" id="CHEBI:58349"/>
        <dbReference type="ChEBI" id="CHEBI:65315"/>
        <dbReference type="ChEBI" id="CHEBI:74443"/>
    </reaction>
</comment>
<feature type="binding site" evidence="9">
    <location>
        <position position="171"/>
    </location>
    <ligand>
        <name>FMN</name>
        <dbReference type="ChEBI" id="CHEBI:58210"/>
    </ligand>
</feature>
<evidence type="ECO:0000259" key="11">
    <source>
        <dbReference type="Pfam" id="PF01207"/>
    </source>
</evidence>
<evidence type="ECO:0000256" key="3">
    <source>
        <dbReference type="ARBA" id="ARBA00022630"/>
    </source>
</evidence>
<feature type="active site" description="Proton donor" evidence="9">
    <location>
        <position position="100"/>
    </location>
</feature>